<evidence type="ECO:0000313" key="1">
    <source>
        <dbReference type="EMBL" id="CAI6333659.1"/>
    </source>
</evidence>
<reference evidence="1" key="1">
    <citation type="submission" date="2023-01" db="EMBL/GenBank/DDBJ databases">
        <authorList>
            <person name="Van Ghelder C."/>
            <person name="Rancurel C."/>
        </authorList>
    </citation>
    <scope>NUCLEOTIDE SEQUENCE</scope>
    <source>
        <strain evidence="1">CNCM I-4278</strain>
    </source>
</reference>
<accession>A0A9W4UE27</accession>
<organism evidence="1 2">
    <name type="scientific">Periconia digitata</name>
    <dbReference type="NCBI Taxonomy" id="1303443"/>
    <lineage>
        <taxon>Eukaryota</taxon>
        <taxon>Fungi</taxon>
        <taxon>Dikarya</taxon>
        <taxon>Ascomycota</taxon>
        <taxon>Pezizomycotina</taxon>
        <taxon>Dothideomycetes</taxon>
        <taxon>Pleosporomycetidae</taxon>
        <taxon>Pleosporales</taxon>
        <taxon>Massarineae</taxon>
        <taxon>Periconiaceae</taxon>
        <taxon>Periconia</taxon>
    </lineage>
</organism>
<sequence>MLSSFDYHRTDQKMQLRTTICCSSDGGIRSPCRVAWAFLIMGIFQFSIFQPSELVGTILIMTLSSVTPKTKKSLMTSKILRRNGKATIDAESFSDLTAYRAHHKNSM</sequence>
<name>A0A9W4UE27_9PLEO</name>
<keyword evidence="2" id="KW-1185">Reference proteome</keyword>
<gene>
    <name evidence="1" type="ORF">PDIGIT_LOCUS6707</name>
</gene>
<evidence type="ECO:0000313" key="2">
    <source>
        <dbReference type="Proteomes" id="UP001152607"/>
    </source>
</evidence>
<proteinExistence type="predicted"/>
<protein>
    <submittedName>
        <fullName evidence="1">Uncharacterized protein</fullName>
    </submittedName>
</protein>
<dbReference type="AlphaFoldDB" id="A0A9W4UE27"/>
<dbReference type="Proteomes" id="UP001152607">
    <property type="component" value="Unassembled WGS sequence"/>
</dbReference>
<dbReference type="EMBL" id="CAOQHR010000004">
    <property type="protein sequence ID" value="CAI6333659.1"/>
    <property type="molecule type" value="Genomic_DNA"/>
</dbReference>
<comment type="caution">
    <text evidence="1">The sequence shown here is derived from an EMBL/GenBank/DDBJ whole genome shotgun (WGS) entry which is preliminary data.</text>
</comment>